<evidence type="ECO:0000313" key="10">
    <source>
        <dbReference type="Ensembl" id="ENSCCRP00020011306.1"/>
    </source>
</evidence>
<dbReference type="InterPro" id="IPR013106">
    <property type="entry name" value="Ig_V-set"/>
</dbReference>
<evidence type="ECO:0000313" key="11">
    <source>
        <dbReference type="Proteomes" id="UP000694701"/>
    </source>
</evidence>
<evidence type="ECO:0000256" key="5">
    <source>
        <dbReference type="ARBA" id="ARBA00023136"/>
    </source>
</evidence>
<evidence type="ECO:0000256" key="1">
    <source>
        <dbReference type="ARBA" id="ARBA00004236"/>
    </source>
</evidence>
<keyword evidence="5" id="KW-0472">Membrane</keyword>
<feature type="chain" id="PRO_5034622420" description="Immunoglobulin domain-containing protein" evidence="8">
    <location>
        <begin position="19"/>
        <end position="191"/>
    </location>
</feature>
<name>A0A8C2CEX7_CYPCA</name>
<evidence type="ECO:0000256" key="7">
    <source>
        <dbReference type="ARBA" id="ARBA00023180"/>
    </source>
</evidence>
<dbReference type="InterPro" id="IPR036179">
    <property type="entry name" value="Ig-like_dom_sf"/>
</dbReference>
<dbReference type="AlphaFoldDB" id="A0A8C2CEX7"/>
<dbReference type="GO" id="GO:0005886">
    <property type="term" value="C:plasma membrane"/>
    <property type="evidence" value="ECO:0007669"/>
    <property type="project" value="UniProtKB-SubCell"/>
</dbReference>
<dbReference type="Proteomes" id="UP000694701">
    <property type="component" value="Unplaced"/>
</dbReference>
<evidence type="ECO:0000256" key="4">
    <source>
        <dbReference type="ARBA" id="ARBA00022859"/>
    </source>
</evidence>
<dbReference type="CDD" id="cd00099">
    <property type="entry name" value="IgV"/>
    <property type="match status" value="1"/>
</dbReference>
<evidence type="ECO:0000256" key="3">
    <source>
        <dbReference type="ARBA" id="ARBA00022729"/>
    </source>
</evidence>
<keyword evidence="3 8" id="KW-0732">Signal</keyword>
<dbReference type="GO" id="GO:0009617">
    <property type="term" value="P:response to bacterium"/>
    <property type="evidence" value="ECO:0007669"/>
    <property type="project" value="TreeGrafter"/>
</dbReference>
<dbReference type="InterPro" id="IPR052051">
    <property type="entry name" value="TCR_complex_component"/>
</dbReference>
<dbReference type="PANTHER" id="PTHR19433:SF111">
    <property type="entry name" value="T CELL RECEPTOR ALPHA VARIABLE 4"/>
    <property type="match status" value="1"/>
</dbReference>
<evidence type="ECO:0000256" key="8">
    <source>
        <dbReference type="SAM" id="SignalP"/>
    </source>
</evidence>
<dbReference type="GO" id="GO:0002376">
    <property type="term" value="P:immune system process"/>
    <property type="evidence" value="ECO:0007669"/>
    <property type="project" value="UniProtKB-KW"/>
</dbReference>
<dbReference type="SMART" id="SM00409">
    <property type="entry name" value="IG"/>
    <property type="match status" value="1"/>
</dbReference>
<keyword evidence="4" id="KW-0391">Immunity</keyword>
<dbReference type="Pfam" id="PF07686">
    <property type="entry name" value="V-set"/>
    <property type="match status" value="1"/>
</dbReference>
<dbReference type="SUPFAM" id="SSF48726">
    <property type="entry name" value="Immunoglobulin"/>
    <property type="match status" value="1"/>
</dbReference>
<dbReference type="Gene3D" id="2.60.40.10">
    <property type="entry name" value="Immunoglobulins"/>
    <property type="match status" value="1"/>
</dbReference>
<keyword evidence="2" id="KW-1003">Cell membrane</keyword>
<organism evidence="10 11">
    <name type="scientific">Cyprinus carpio</name>
    <name type="common">Common carp</name>
    <dbReference type="NCBI Taxonomy" id="7962"/>
    <lineage>
        <taxon>Eukaryota</taxon>
        <taxon>Metazoa</taxon>
        <taxon>Chordata</taxon>
        <taxon>Craniata</taxon>
        <taxon>Vertebrata</taxon>
        <taxon>Euteleostomi</taxon>
        <taxon>Actinopterygii</taxon>
        <taxon>Neopterygii</taxon>
        <taxon>Teleostei</taxon>
        <taxon>Ostariophysi</taxon>
        <taxon>Cypriniformes</taxon>
        <taxon>Cyprinidae</taxon>
        <taxon>Cyprininae</taxon>
        <taxon>Cyprinus</taxon>
    </lineage>
</organism>
<dbReference type="Ensembl" id="ENSCCRT00020012528.1">
    <property type="protein sequence ID" value="ENSCCRP00020011306.1"/>
    <property type="gene ID" value="ENSCCRG00020005719.1"/>
</dbReference>
<dbReference type="InterPro" id="IPR003599">
    <property type="entry name" value="Ig_sub"/>
</dbReference>
<comment type="subcellular location">
    <subcellularLocation>
        <location evidence="1">Cell membrane</location>
    </subcellularLocation>
</comment>
<keyword evidence="7" id="KW-0325">Glycoprotein</keyword>
<accession>A0A8C2CEX7</accession>
<evidence type="ECO:0000256" key="6">
    <source>
        <dbReference type="ARBA" id="ARBA00023157"/>
    </source>
</evidence>
<protein>
    <recommendedName>
        <fullName evidence="9">Immunoglobulin domain-containing protein</fullName>
    </recommendedName>
</protein>
<evidence type="ECO:0000259" key="9">
    <source>
        <dbReference type="SMART" id="SM00409"/>
    </source>
</evidence>
<keyword evidence="6" id="KW-1015">Disulfide bond</keyword>
<feature type="domain" description="Immunoglobulin" evidence="9">
    <location>
        <begin position="16"/>
        <end position="122"/>
    </location>
</feature>
<evidence type="ECO:0000256" key="2">
    <source>
        <dbReference type="ARBA" id="ARBA00022475"/>
    </source>
</evidence>
<proteinExistence type="predicted"/>
<dbReference type="InterPro" id="IPR013783">
    <property type="entry name" value="Ig-like_fold"/>
</dbReference>
<feature type="signal peptide" evidence="8">
    <location>
        <begin position="1"/>
        <end position="18"/>
    </location>
</feature>
<dbReference type="PANTHER" id="PTHR19433">
    <property type="entry name" value="T-CELL RECEPTOR ALPHA CHAIN V REGION-RELATED"/>
    <property type="match status" value="1"/>
</dbReference>
<reference evidence="10" key="1">
    <citation type="submission" date="2025-08" db="UniProtKB">
        <authorList>
            <consortium name="Ensembl"/>
        </authorList>
    </citation>
    <scope>IDENTIFICATION</scope>
</reference>
<sequence>MSCAFAVILLHVSQPESAVRVQPGHSTTLQCFTPDDGHFKVFWLKLHNSSAPVFVALAESDKTGIIVEENFKDPSMYRLTWNKLSFNLSVLNIEQTDIAVYYCGIIIYNTMIFGNGTRLVFEEHFNGKHLIGIYPKKYFANSLNCVILLLSDIALYPVTYNMKLLALFIGTEIIKEKEDGCSRSTLIFIRR</sequence>